<accession>A0A836HU53</accession>
<evidence type="ECO:0000313" key="6">
    <source>
        <dbReference type="EMBL" id="KAG5484301.1"/>
    </source>
</evidence>
<dbReference type="GO" id="GO:0031415">
    <property type="term" value="C:NatA complex"/>
    <property type="evidence" value="ECO:0007669"/>
    <property type="project" value="InterPro"/>
</dbReference>
<dbReference type="InterPro" id="IPR045047">
    <property type="entry name" value="Ard1-like"/>
</dbReference>
<dbReference type="InterPro" id="IPR000182">
    <property type="entry name" value="GNAT_dom"/>
</dbReference>
<dbReference type="InterPro" id="IPR016181">
    <property type="entry name" value="Acyl_CoA_acyltransferase"/>
</dbReference>
<dbReference type="SMR" id="A0A836HU53"/>
<feature type="region of interest" description="Disordered" evidence="4">
    <location>
        <begin position="227"/>
        <end position="269"/>
    </location>
</feature>
<dbReference type="PANTHER" id="PTHR23091">
    <property type="entry name" value="N-TERMINAL ACETYLTRANSFERASE"/>
    <property type="match status" value="1"/>
</dbReference>
<evidence type="ECO:0000256" key="1">
    <source>
        <dbReference type="ARBA" id="ARBA00022679"/>
    </source>
</evidence>
<feature type="region of interest" description="Disordered" evidence="4">
    <location>
        <begin position="179"/>
        <end position="212"/>
    </location>
</feature>
<dbReference type="GO" id="GO:1990190">
    <property type="term" value="F:protein-N-terminal-glutamate acetyltransferase activity"/>
    <property type="evidence" value="ECO:0007669"/>
    <property type="project" value="TreeGrafter"/>
</dbReference>
<feature type="compositionally biased region" description="Gly residues" evidence="4">
    <location>
        <begin position="230"/>
        <end position="250"/>
    </location>
</feature>
<evidence type="ECO:0000313" key="7">
    <source>
        <dbReference type="Proteomes" id="UP000674143"/>
    </source>
</evidence>
<feature type="domain" description="N-acetyltransferase" evidence="5">
    <location>
        <begin position="1"/>
        <end position="153"/>
    </location>
</feature>
<dbReference type="FunFam" id="3.40.630.30:FF:000138">
    <property type="entry name" value="N-acetyltransferase subunit ARD1"/>
    <property type="match status" value="1"/>
</dbReference>
<dbReference type="RefSeq" id="XP_067064794.1">
    <property type="nucleotide sequence ID" value="XM_067209744.1"/>
</dbReference>
<feature type="compositionally biased region" description="Basic and acidic residues" evidence="4">
    <location>
        <begin position="194"/>
        <end position="212"/>
    </location>
</feature>
<keyword evidence="1" id="KW-0808">Transferase</keyword>
<comment type="similarity">
    <text evidence="3">Belongs to the acetyltransferase family. ARD1 subfamily.</text>
</comment>
<dbReference type="PROSITE" id="PS51186">
    <property type="entry name" value="GNAT"/>
    <property type="match status" value="1"/>
</dbReference>
<dbReference type="CDD" id="cd04301">
    <property type="entry name" value="NAT_SF"/>
    <property type="match status" value="1"/>
</dbReference>
<gene>
    <name evidence="6" type="ORF">LSCM4_07867</name>
</gene>
<dbReference type="AlphaFoldDB" id="A0A836HU53"/>
<name>A0A836HU53_9TRYP</name>
<comment type="caution">
    <text evidence="6">The sequence shown here is derived from an EMBL/GenBank/DDBJ whole genome shotgun (WGS) entry which is preliminary data.</text>
</comment>
<dbReference type="Pfam" id="PF00583">
    <property type="entry name" value="Acetyltransf_1"/>
    <property type="match status" value="1"/>
</dbReference>
<dbReference type="EMBL" id="JAFHLR010000013">
    <property type="protein sequence ID" value="KAG5484301.1"/>
    <property type="molecule type" value="Genomic_DNA"/>
</dbReference>
<dbReference type="GeneID" id="92363678"/>
<dbReference type="GO" id="GO:1990189">
    <property type="term" value="F:protein N-terminal-serine acetyltransferase activity"/>
    <property type="evidence" value="ECO:0007669"/>
    <property type="project" value="TreeGrafter"/>
</dbReference>
<dbReference type="KEGG" id="loi:92363678"/>
<evidence type="ECO:0000259" key="5">
    <source>
        <dbReference type="PROSITE" id="PS51186"/>
    </source>
</evidence>
<evidence type="ECO:0000256" key="4">
    <source>
        <dbReference type="SAM" id="MobiDB-lite"/>
    </source>
</evidence>
<dbReference type="PANTHER" id="PTHR23091:SF4">
    <property type="entry name" value="N-TERMINAL AMINO-ACID N(ALPHA)-ACETYLTRANSFERASE NATA"/>
    <property type="match status" value="1"/>
</dbReference>
<sequence length="269" mass="29618">MQLRRATMEDMYEMQHSNLRCLPENYNLRYYYYHILSWPQLLYVQQDYNRNTVGYVLGKMDDEEVADKKHGHITSLAVLRSHRKLGIASRVMRATMKEMDAEYGAHYCSLHVRKTNDAALHLYQDTLGFRCVGVEEKYYMDEEDAYHMKSFFHQANPGSYVDDHKRLIRKAVPGELEAYPAEAGASSPAAVGRGGDKNGKRGSDKAAKAISAKEREAAMAELLGLDAVGKGRGSGGAAGGKGRGGNGSGGTKNSTAGGVSGKKGSWKQK</sequence>
<dbReference type="SUPFAM" id="SSF55729">
    <property type="entry name" value="Acyl-CoA N-acyltransferases (Nat)"/>
    <property type="match status" value="1"/>
</dbReference>
<dbReference type="Proteomes" id="UP000674143">
    <property type="component" value="Chromosome 13"/>
</dbReference>
<evidence type="ECO:0000256" key="2">
    <source>
        <dbReference type="ARBA" id="ARBA00023315"/>
    </source>
</evidence>
<reference evidence="6 7" key="1">
    <citation type="submission" date="2021-02" db="EMBL/GenBank/DDBJ databases">
        <title>Leishmania (Mundinia) orientalis Genome sequencing and assembly.</title>
        <authorList>
            <person name="Almutairi H."/>
            <person name="Gatherer D."/>
        </authorList>
    </citation>
    <scope>NUCLEOTIDE SEQUENCE [LARGE SCALE GENOMIC DNA]</scope>
    <source>
        <strain evidence="6">LSCM4</strain>
    </source>
</reference>
<proteinExistence type="inferred from homology"/>
<organism evidence="6 7">
    <name type="scientific">Leishmania orientalis</name>
    <dbReference type="NCBI Taxonomy" id="2249476"/>
    <lineage>
        <taxon>Eukaryota</taxon>
        <taxon>Discoba</taxon>
        <taxon>Euglenozoa</taxon>
        <taxon>Kinetoplastea</taxon>
        <taxon>Metakinetoplastina</taxon>
        <taxon>Trypanosomatida</taxon>
        <taxon>Trypanosomatidae</taxon>
        <taxon>Leishmaniinae</taxon>
        <taxon>Leishmania</taxon>
    </lineage>
</organism>
<evidence type="ECO:0000256" key="3">
    <source>
        <dbReference type="ARBA" id="ARBA00025786"/>
    </source>
</evidence>
<dbReference type="Gene3D" id="3.40.630.30">
    <property type="match status" value="1"/>
</dbReference>
<keyword evidence="7" id="KW-1185">Reference proteome</keyword>
<protein>
    <recommendedName>
        <fullName evidence="5">N-acetyltransferase domain-containing protein</fullName>
    </recommendedName>
</protein>
<keyword evidence="2" id="KW-0012">Acyltransferase</keyword>